<dbReference type="AlphaFoldDB" id="A0A4U5NCU0"/>
<dbReference type="InterPro" id="IPR021600">
    <property type="entry name" value="TFIIE_asu_C"/>
</dbReference>
<protein>
    <recommendedName>
        <fullName evidence="1">Transcription factor TFIIE alpha subunit C-terminal domain-containing protein</fullName>
    </recommendedName>
</protein>
<dbReference type="Gene3D" id="6.10.140.1250">
    <property type="match status" value="1"/>
</dbReference>
<reference evidence="2 3" key="2">
    <citation type="journal article" date="2019" name="G3 (Bethesda)">
        <title>Hybrid Assembly of the Genome of the Entomopathogenic Nematode Steinernema carpocapsae Identifies the X-Chromosome.</title>
        <authorList>
            <person name="Serra L."/>
            <person name="Macchietto M."/>
            <person name="Macias-Munoz A."/>
            <person name="McGill C.J."/>
            <person name="Rodriguez I.M."/>
            <person name="Rodriguez B."/>
            <person name="Murad R."/>
            <person name="Mortazavi A."/>
        </authorList>
    </citation>
    <scope>NUCLEOTIDE SEQUENCE [LARGE SCALE GENOMIC DNA]</scope>
    <source>
        <strain evidence="2 3">ALL</strain>
    </source>
</reference>
<evidence type="ECO:0000313" key="2">
    <source>
        <dbReference type="EMBL" id="TKR80380.1"/>
    </source>
</evidence>
<proteinExistence type="predicted"/>
<evidence type="ECO:0000259" key="1">
    <source>
        <dbReference type="Pfam" id="PF11521"/>
    </source>
</evidence>
<name>A0A4U5NCU0_STECR</name>
<accession>A0A4U5NCU0</accession>
<sequence>MDLTTGEMRCWRCQSIVEPDRAAGPTDLTRTSLAKFNEQMAVLFSIMQSLDGIRLAQHLLEPPVQNITTESQEDDKNEKKFLQVGAKAFGGHHSSRKDMYNQEVTVNIIDGNAPVPVVQEKESVPWLSTDSNFDVNADLNPKPALGFASSSAPVLSYVAEEQQRMKARIHTAESFSRLPEVQALLKFEKDLLKEHEQKEEAVAAERPRGRVLFTLEEENYEPMDVDEQMDDEEYIQLTIQGHPVDFEEIAADPDLIKKMAQDELQLYIEVWREHMEY</sequence>
<dbReference type="OrthoDB" id="361102at2759"/>
<dbReference type="Proteomes" id="UP000298663">
    <property type="component" value="Unassembled WGS sequence"/>
</dbReference>
<dbReference type="EMBL" id="AZBU02000004">
    <property type="protein sequence ID" value="TKR80380.1"/>
    <property type="molecule type" value="Genomic_DNA"/>
</dbReference>
<gene>
    <name evidence="2" type="ORF">L596_014462</name>
</gene>
<reference evidence="2 3" key="1">
    <citation type="journal article" date="2015" name="Genome Biol.">
        <title>Comparative genomics of Steinernema reveals deeply conserved gene regulatory networks.</title>
        <authorList>
            <person name="Dillman A.R."/>
            <person name="Macchietto M."/>
            <person name="Porter C.F."/>
            <person name="Rogers A."/>
            <person name="Williams B."/>
            <person name="Antoshechkin I."/>
            <person name="Lee M.M."/>
            <person name="Goodwin Z."/>
            <person name="Lu X."/>
            <person name="Lewis E.E."/>
            <person name="Goodrich-Blair H."/>
            <person name="Stock S.P."/>
            <person name="Adams B.J."/>
            <person name="Sternberg P.W."/>
            <person name="Mortazavi A."/>
        </authorList>
    </citation>
    <scope>NUCLEOTIDE SEQUENCE [LARGE SCALE GENOMIC DNA]</scope>
    <source>
        <strain evidence="2 3">ALL</strain>
    </source>
</reference>
<dbReference type="STRING" id="34508.A0A4U5NCU0"/>
<keyword evidence="3" id="KW-1185">Reference proteome</keyword>
<organism evidence="2 3">
    <name type="scientific">Steinernema carpocapsae</name>
    <name type="common">Entomopathogenic nematode</name>
    <dbReference type="NCBI Taxonomy" id="34508"/>
    <lineage>
        <taxon>Eukaryota</taxon>
        <taxon>Metazoa</taxon>
        <taxon>Ecdysozoa</taxon>
        <taxon>Nematoda</taxon>
        <taxon>Chromadorea</taxon>
        <taxon>Rhabditida</taxon>
        <taxon>Tylenchina</taxon>
        <taxon>Panagrolaimomorpha</taxon>
        <taxon>Strongyloidoidea</taxon>
        <taxon>Steinernematidae</taxon>
        <taxon>Steinernema</taxon>
    </lineage>
</organism>
<dbReference type="Pfam" id="PF11521">
    <property type="entry name" value="TFIIE-A_C"/>
    <property type="match status" value="1"/>
</dbReference>
<comment type="caution">
    <text evidence="2">The sequence shown here is derived from an EMBL/GenBank/DDBJ whole genome shotgun (WGS) entry which is preliminary data.</text>
</comment>
<evidence type="ECO:0000313" key="3">
    <source>
        <dbReference type="Proteomes" id="UP000298663"/>
    </source>
</evidence>
<feature type="domain" description="Transcription factor TFIIE alpha subunit C-terminal" evidence="1">
    <location>
        <begin position="216"/>
        <end position="274"/>
    </location>
</feature>